<dbReference type="EMBL" id="OZ034832">
    <property type="protein sequence ID" value="CAL1689842.1"/>
    <property type="molecule type" value="Genomic_DNA"/>
</dbReference>
<keyword evidence="1" id="KW-0472">Membrane</keyword>
<sequence length="146" mass="16870">MVTFRLNLATRLIKSSRDARGKSISVFYQITCNHPCILRFFLILDEDRHCIPVNNPFFILSLVILSAIAFERFFIYTELQWHSKDFLFTVVYIERRKHLCRMEKCDLIKSLYILSIITNLIAIPTRPVSDAILACGTEAHSAGTKT</sequence>
<proteinExistence type="predicted"/>
<evidence type="ECO:0000313" key="3">
    <source>
        <dbReference type="Proteomes" id="UP001497644"/>
    </source>
</evidence>
<name>A0AAV2PBW5_9HYME</name>
<keyword evidence="1" id="KW-1133">Transmembrane helix</keyword>
<reference evidence="2" key="1">
    <citation type="submission" date="2024-04" db="EMBL/GenBank/DDBJ databases">
        <authorList>
            <consortium name="Molecular Ecology Group"/>
        </authorList>
    </citation>
    <scope>NUCLEOTIDE SEQUENCE</scope>
</reference>
<accession>A0AAV2PBW5</accession>
<evidence type="ECO:0000256" key="1">
    <source>
        <dbReference type="SAM" id="Phobius"/>
    </source>
</evidence>
<dbReference type="AlphaFoldDB" id="A0AAV2PBW5"/>
<evidence type="ECO:0000313" key="2">
    <source>
        <dbReference type="EMBL" id="CAL1689842.1"/>
    </source>
</evidence>
<organism evidence="2 3">
    <name type="scientific">Lasius platythorax</name>
    <dbReference type="NCBI Taxonomy" id="488582"/>
    <lineage>
        <taxon>Eukaryota</taxon>
        <taxon>Metazoa</taxon>
        <taxon>Ecdysozoa</taxon>
        <taxon>Arthropoda</taxon>
        <taxon>Hexapoda</taxon>
        <taxon>Insecta</taxon>
        <taxon>Pterygota</taxon>
        <taxon>Neoptera</taxon>
        <taxon>Endopterygota</taxon>
        <taxon>Hymenoptera</taxon>
        <taxon>Apocrita</taxon>
        <taxon>Aculeata</taxon>
        <taxon>Formicoidea</taxon>
        <taxon>Formicidae</taxon>
        <taxon>Formicinae</taxon>
        <taxon>Lasius</taxon>
        <taxon>Lasius</taxon>
    </lineage>
</organism>
<feature type="transmembrane region" description="Helical" evidence="1">
    <location>
        <begin position="57"/>
        <end position="75"/>
    </location>
</feature>
<keyword evidence="3" id="KW-1185">Reference proteome</keyword>
<dbReference type="Proteomes" id="UP001497644">
    <property type="component" value="Chromosome 9"/>
</dbReference>
<keyword evidence="1" id="KW-0812">Transmembrane</keyword>
<protein>
    <submittedName>
        <fullName evidence="2">Uncharacterized protein</fullName>
    </submittedName>
</protein>
<gene>
    <name evidence="2" type="ORF">LPLAT_LOCUS14677</name>
</gene>